<dbReference type="InterPro" id="IPR013083">
    <property type="entry name" value="Znf_RING/FYVE/PHD"/>
</dbReference>
<dbReference type="InterPro" id="IPR002110">
    <property type="entry name" value="Ankyrin_rpt"/>
</dbReference>
<dbReference type="InterPro" id="IPR017907">
    <property type="entry name" value="Znf_RING_CS"/>
</dbReference>
<feature type="compositionally biased region" description="Basic and acidic residues" evidence="8">
    <location>
        <begin position="155"/>
        <end position="164"/>
    </location>
</feature>
<evidence type="ECO:0000256" key="4">
    <source>
        <dbReference type="ARBA" id="ARBA00022833"/>
    </source>
</evidence>
<sequence length="584" mass="63994">MDALRLFDWKNSLDAIGELEKLLHCNVCGKVADDPQCLGRCDHHFCRCCAKGLENGTCPLCKVPAPPCEMQSDRIISDLVESCRELRALISGDDNRTDDAEVLDGLCTPERGKKPTTPLREISGDITMTNNNNNSSNNNNNQDNSRNKQSAVKSKGWEAEGESKAKKKAKVTQRTPANKTSNQDQASTSLMTSRPEKRPKVSTPVAEAKKFPKVADLSVLGMSPKTVAINRRNTKGETLLHVACIKGDKEKVEQLLSEGANPNTKDNAGWTPLHEVCSHGFEDIAGLLLHHGAVVDPMAGSNETPLHDAVTQGQVVLVRLLRTWGADDTVRNLYGHTPRYLATKCRGAEELNSALDTPMDPSLPRPSLPLMEKMVLLGAGLSRQQTKKLETLSRMLRVKLMTEYSPEVTHVVTDCTPERLASTRTAKYMMGVAAGKWIITHAWMDECLKTESAVSPVDYEVLGCALGRKNSERMCPGLFSGCHMFLWGTFPGSNGKKEVEGLVRAGGGSVLAREPNAEAILEEEHKVPFHASPDGPLGNCSHYIIYPDGPSQPQLKYDMNHFKSLPLSWLHSCVDSFSLPPPVK</sequence>
<evidence type="ECO:0000256" key="3">
    <source>
        <dbReference type="ARBA" id="ARBA00022771"/>
    </source>
</evidence>
<feature type="repeat" description="ANK" evidence="6">
    <location>
        <begin position="301"/>
        <end position="333"/>
    </location>
</feature>
<dbReference type="GO" id="GO:0008270">
    <property type="term" value="F:zinc ion binding"/>
    <property type="evidence" value="ECO:0007669"/>
    <property type="project" value="UniProtKB-KW"/>
</dbReference>
<dbReference type="SUPFAM" id="SSF57850">
    <property type="entry name" value="RING/U-box"/>
    <property type="match status" value="1"/>
</dbReference>
<reference evidence="11 12" key="1">
    <citation type="submission" date="2023-03" db="EMBL/GenBank/DDBJ databases">
        <title>High-quality genome of Scylla paramamosain provides insights in environmental adaptation.</title>
        <authorList>
            <person name="Zhang L."/>
        </authorList>
    </citation>
    <scope>NUCLEOTIDE SEQUENCE [LARGE SCALE GENOMIC DNA]</scope>
    <source>
        <strain evidence="11">LZ_2023a</strain>
        <tissue evidence="11">Muscle</tissue>
    </source>
</reference>
<dbReference type="GO" id="GO:0004842">
    <property type="term" value="F:ubiquitin-protein transferase activity"/>
    <property type="evidence" value="ECO:0007669"/>
    <property type="project" value="TreeGrafter"/>
</dbReference>
<evidence type="ECO:0000256" key="5">
    <source>
        <dbReference type="ARBA" id="ARBA00023043"/>
    </source>
</evidence>
<feature type="repeat" description="ANK" evidence="6">
    <location>
        <begin position="268"/>
        <end position="300"/>
    </location>
</feature>
<name>A0AAW0SW04_SCYPA</name>
<evidence type="ECO:0000256" key="6">
    <source>
        <dbReference type="PROSITE-ProRule" id="PRU00023"/>
    </source>
</evidence>
<comment type="caution">
    <text evidence="11">The sequence shown here is derived from an EMBL/GenBank/DDBJ whole genome shotgun (WGS) entry which is preliminary data.</text>
</comment>
<feature type="region of interest" description="Disordered" evidence="8">
    <location>
        <begin position="101"/>
        <end position="206"/>
    </location>
</feature>
<gene>
    <name evidence="11" type="ORF">O3P69_009570</name>
</gene>
<dbReference type="AlphaFoldDB" id="A0AAW0SW04"/>
<dbReference type="PANTHER" id="PTHR24171:SF8">
    <property type="entry name" value="BRCA1-ASSOCIATED RING DOMAIN PROTEIN 1"/>
    <property type="match status" value="1"/>
</dbReference>
<feature type="compositionally biased region" description="Low complexity" evidence="8">
    <location>
        <begin position="130"/>
        <end position="144"/>
    </location>
</feature>
<evidence type="ECO:0000256" key="1">
    <source>
        <dbReference type="ARBA" id="ARBA00022723"/>
    </source>
</evidence>
<keyword evidence="2" id="KW-0677">Repeat</keyword>
<dbReference type="Gene3D" id="3.30.40.10">
    <property type="entry name" value="Zinc/RING finger domain, C3HC4 (zinc finger)"/>
    <property type="match status" value="1"/>
</dbReference>
<dbReference type="InterPro" id="IPR001841">
    <property type="entry name" value="Znf_RING"/>
</dbReference>
<dbReference type="Gene3D" id="3.40.50.10190">
    <property type="entry name" value="BRCT domain"/>
    <property type="match status" value="2"/>
</dbReference>
<dbReference type="PROSITE" id="PS50172">
    <property type="entry name" value="BRCT"/>
    <property type="match status" value="1"/>
</dbReference>
<dbReference type="GO" id="GO:0031436">
    <property type="term" value="C:BRCA1-BARD1 complex"/>
    <property type="evidence" value="ECO:0007669"/>
    <property type="project" value="TreeGrafter"/>
</dbReference>
<dbReference type="GO" id="GO:0070531">
    <property type="term" value="C:BRCA1-A complex"/>
    <property type="evidence" value="ECO:0007669"/>
    <property type="project" value="TreeGrafter"/>
</dbReference>
<keyword evidence="3 7" id="KW-0863">Zinc-finger</keyword>
<dbReference type="SMART" id="SM00248">
    <property type="entry name" value="ANK"/>
    <property type="match status" value="3"/>
</dbReference>
<evidence type="ECO:0000256" key="2">
    <source>
        <dbReference type="ARBA" id="ARBA00022737"/>
    </source>
</evidence>
<organism evidence="11 12">
    <name type="scientific">Scylla paramamosain</name>
    <name type="common">Mud crab</name>
    <dbReference type="NCBI Taxonomy" id="85552"/>
    <lineage>
        <taxon>Eukaryota</taxon>
        <taxon>Metazoa</taxon>
        <taxon>Ecdysozoa</taxon>
        <taxon>Arthropoda</taxon>
        <taxon>Crustacea</taxon>
        <taxon>Multicrustacea</taxon>
        <taxon>Malacostraca</taxon>
        <taxon>Eumalacostraca</taxon>
        <taxon>Eucarida</taxon>
        <taxon>Decapoda</taxon>
        <taxon>Pleocyemata</taxon>
        <taxon>Brachyura</taxon>
        <taxon>Eubrachyura</taxon>
        <taxon>Portunoidea</taxon>
        <taxon>Portunidae</taxon>
        <taxon>Portuninae</taxon>
        <taxon>Scylla</taxon>
    </lineage>
</organism>
<dbReference type="Pfam" id="PF12796">
    <property type="entry name" value="Ank_2"/>
    <property type="match status" value="1"/>
</dbReference>
<dbReference type="PROSITE" id="PS50088">
    <property type="entry name" value="ANK_REPEAT"/>
    <property type="match status" value="3"/>
</dbReference>
<proteinExistence type="predicted"/>
<dbReference type="PROSITE" id="PS00518">
    <property type="entry name" value="ZF_RING_1"/>
    <property type="match status" value="1"/>
</dbReference>
<dbReference type="GO" id="GO:0085020">
    <property type="term" value="P:protein K6-linked ubiquitination"/>
    <property type="evidence" value="ECO:0007669"/>
    <property type="project" value="TreeGrafter"/>
</dbReference>
<feature type="compositionally biased region" description="Polar residues" evidence="8">
    <location>
        <begin position="172"/>
        <end position="192"/>
    </location>
</feature>
<dbReference type="PANTHER" id="PTHR24171">
    <property type="entry name" value="ANKYRIN REPEAT DOMAIN-CONTAINING PROTEIN 39-RELATED"/>
    <property type="match status" value="1"/>
</dbReference>
<feature type="domain" description="BRCT" evidence="10">
    <location>
        <begin position="365"/>
        <end position="461"/>
    </location>
</feature>
<dbReference type="InterPro" id="IPR036770">
    <property type="entry name" value="Ankyrin_rpt-contain_sf"/>
</dbReference>
<dbReference type="Proteomes" id="UP001487740">
    <property type="component" value="Unassembled WGS sequence"/>
</dbReference>
<dbReference type="EMBL" id="JARAKH010000044">
    <property type="protein sequence ID" value="KAK8378921.1"/>
    <property type="molecule type" value="Genomic_DNA"/>
</dbReference>
<evidence type="ECO:0000256" key="8">
    <source>
        <dbReference type="SAM" id="MobiDB-lite"/>
    </source>
</evidence>
<evidence type="ECO:0000256" key="7">
    <source>
        <dbReference type="PROSITE-ProRule" id="PRU00175"/>
    </source>
</evidence>
<keyword evidence="12" id="KW-1185">Reference proteome</keyword>
<evidence type="ECO:0000313" key="12">
    <source>
        <dbReference type="Proteomes" id="UP001487740"/>
    </source>
</evidence>
<evidence type="ECO:0000313" key="11">
    <source>
        <dbReference type="EMBL" id="KAK8378921.1"/>
    </source>
</evidence>
<dbReference type="CDD" id="cd17734">
    <property type="entry name" value="BRCT_Bard1_rpt1"/>
    <property type="match status" value="1"/>
</dbReference>
<dbReference type="PROSITE" id="PS50297">
    <property type="entry name" value="ANK_REP_REGION"/>
    <property type="match status" value="3"/>
</dbReference>
<evidence type="ECO:0000259" key="10">
    <source>
        <dbReference type="PROSITE" id="PS50172"/>
    </source>
</evidence>
<feature type="repeat" description="ANK" evidence="6">
    <location>
        <begin position="235"/>
        <end position="267"/>
    </location>
</feature>
<protein>
    <recommendedName>
        <fullName evidence="13">BRCA1-associated RING domain protein 1</fullName>
    </recommendedName>
</protein>
<dbReference type="Gene3D" id="1.25.40.20">
    <property type="entry name" value="Ankyrin repeat-containing domain"/>
    <property type="match status" value="1"/>
</dbReference>
<dbReference type="CDD" id="cd17720">
    <property type="entry name" value="BRCT_Bard1_rpt2"/>
    <property type="match status" value="1"/>
</dbReference>
<keyword evidence="1" id="KW-0479">Metal-binding</keyword>
<keyword evidence="5 6" id="KW-0040">ANK repeat</keyword>
<accession>A0AAW0SW04</accession>
<dbReference type="InterPro" id="IPR036420">
    <property type="entry name" value="BRCT_dom_sf"/>
</dbReference>
<evidence type="ECO:0000259" key="9">
    <source>
        <dbReference type="PROSITE" id="PS50089"/>
    </source>
</evidence>
<dbReference type="PROSITE" id="PS50089">
    <property type="entry name" value="ZF_RING_2"/>
    <property type="match status" value="1"/>
</dbReference>
<evidence type="ECO:0008006" key="13">
    <source>
        <dbReference type="Google" id="ProtNLM"/>
    </source>
</evidence>
<feature type="domain" description="RING-type" evidence="9">
    <location>
        <begin position="25"/>
        <end position="62"/>
    </location>
</feature>
<dbReference type="Pfam" id="PF00533">
    <property type="entry name" value="BRCT"/>
    <property type="match status" value="1"/>
</dbReference>
<dbReference type="InterPro" id="IPR001357">
    <property type="entry name" value="BRCT_dom"/>
</dbReference>
<dbReference type="SUPFAM" id="SSF52113">
    <property type="entry name" value="BRCT domain"/>
    <property type="match status" value="2"/>
</dbReference>
<keyword evidence="4" id="KW-0862">Zinc</keyword>
<dbReference type="SUPFAM" id="SSF48403">
    <property type="entry name" value="Ankyrin repeat"/>
    <property type="match status" value="1"/>
</dbReference>
<dbReference type="SMART" id="SM00292">
    <property type="entry name" value="BRCT"/>
    <property type="match status" value="2"/>
</dbReference>